<gene>
    <name evidence="2" type="ORF">NIES46_01650</name>
</gene>
<feature type="transmembrane region" description="Helical" evidence="1">
    <location>
        <begin position="245"/>
        <end position="262"/>
    </location>
</feature>
<name>A0A5M3T2N5_LIMPL</name>
<reference evidence="2 3" key="1">
    <citation type="journal article" date="2019" name="J Genomics">
        <title>The Draft Genome of a Hydrogen-producing Cyanobacterium, Arthrospira platensis NIES-46.</title>
        <authorList>
            <person name="Suzuki S."/>
            <person name="Yamaguchi H."/>
            <person name="Kawachi M."/>
        </authorList>
    </citation>
    <scope>NUCLEOTIDE SEQUENCE [LARGE SCALE GENOMIC DNA]</scope>
    <source>
        <strain evidence="2 3">NIES-46</strain>
    </source>
</reference>
<evidence type="ECO:0000313" key="2">
    <source>
        <dbReference type="EMBL" id="GCE92130.1"/>
    </source>
</evidence>
<feature type="transmembrane region" description="Helical" evidence="1">
    <location>
        <begin position="328"/>
        <end position="351"/>
    </location>
</feature>
<feature type="transmembrane region" description="Helical" evidence="1">
    <location>
        <begin position="298"/>
        <end position="316"/>
    </location>
</feature>
<protein>
    <recommendedName>
        <fullName evidence="4">Haloacid dehalogenase-like hydrolase</fullName>
    </recommendedName>
</protein>
<dbReference type="EMBL" id="BIMW01000002">
    <property type="protein sequence ID" value="GCE92130.1"/>
    <property type="molecule type" value="Genomic_DNA"/>
</dbReference>
<keyword evidence="1" id="KW-0472">Membrane</keyword>
<keyword evidence="3" id="KW-1185">Reference proteome</keyword>
<dbReference type="SUPFAM" id="SSF56784">
    <property type="entry name" value="HAD-like"/>
    <property type="match status" value="1"/>
</dbReference>
<sequence>MSMELQGKLVIVDLDETLLLRNSTEEYLNSLQPQILGAVLLIALDILKPWNWLPGHLKGNQSRDWCRVIISTLIFPWTLIFWQHKAKKLAHDYINQELILKFLEQFPSKIVIATLGFDLIINPIIKNFQFCPDAVISCRFWQGGVDRQRGKYELVKAVLTDEEIANAAVITDSTDDQVLLDAVASPYLVQWLDAQYVPAMADAYIPFLYLERGKRPGQKYFIKNIIADDWLVLILAIAWISPYPALQSIMMLFLLLSFWCIYEYGYVDNDIIAETFEQKPTLTPTYQKYKNRVHLSQVWLWAIILATPGLFLLEVIKLQLTSATLNLSLLRSMALDGILWLTFLGLVFGLFWSYNRLDKQTRIWLYFGLQASKCFGFLMVTTTNSIGIMLFASQVLARWIAYIVYRVGKHSEWIDFPGELFRCFLFTFLIISVALGTGKLSILLSGQTLVIFAWCAYRGRKQFVNICRQAYPIYKDKTVV</sequence>
<evidence type="ECO:0000313" key="3">
    <source>
        <dbReference type="Proteomes" id="UP000326169"/>
    </source>
</evidence>
<organism evidence="2 3">
    <name type="scientific">Limnospira platensis NIES-46</name>
    <dbReference type="NCBI Taxonomy" id="1236695"/>
    <lineage>
        <taxon>Bacteria</taxon>
        <taxon>Bacillati</taxon>
        <taxon>Cyanobacteriota</taxon>
        <taxon>Cyanophyceae</taxon>
        <taxon>Oscillatoriophycideae</taxon>
        <taxon>Oscillatoriales</taxon>
        <taxon>Sirenicapillariaceae</taxon>
        <taxon>Limnospira</taxon>
    </lineage>
</organism>
<accession>A0A5M3T2N5</accession>
<comment type="caution">
    <text evidence="2">The sequence shown here is derived from an EMBL/GenBank/DDBJ whole genome shotgun (WGS) entry which is preliminary data.</text>
</comment>
<dbReference type="Proteomes" id="UP000326169">
    <property type="component" value="Unassembled WGS sequence"/>
</dbReference>
<keyword evidence="1" id="KW-1133">Transmembrane helix</keyword>
<dbReference type="InterPro" id="IPR036412">
    <property type="entry name" value="HAD-like_sf"/>
</dbReference>
<evidence type="ECO:0008006" key="4">
    <source>
        <dbReference type="Google" id="ProtNLM"/>
    </source>
</evidence>
<proteinExistence type="predicted"/>
<keyword evidence="1" id="KW-0812">Transmembrane</keyword>
<feature type="transmembrane region" description="Helical" evidence="1">
    <location>
        <begin position="420"/>
        <end position="436"/>
    </location>
</feature>
<evidence type="ECO:0000256" key="1">
    <source>
        <dbReference type="SAM" id="Phobius"/>
    </source>
</evidence>
<feature type="transmembrane region" description="Helical" evidence="1">
    <location>
        <begin position="386"/>
        <end position="408"/>
    </location>
</feature>